<feature type="compositionally biased region" description="Basic and acidic residues" evidence="8">
    <location>
        <begin position="840"/>
        <end position="849"/>
    </location>
</feature>
<accession>A0A6A6PXP2</accession>
<dbReference type="GO" id="GO:0005829">
    <property type="term" value="C:cytosol"/>
    <property type="evidence" value="ECO:0007669"/>
    <property type="project" value="TreeGrafter"/>
</dbReference>
<dbReference type="SUPFAM" id="SSF54001">
    <property type="entry name" value="Cysteine proteinases"/>
    <property type="match status" value="1"/>
</dbReference>
<dbReference type="RefSeq" id="XP_033591090.1">
    <property type="nucleotide sequence ID" value="XM_033729400.1"/>
</dbReference>
<evidence type="ECO:0000313" key="11">
    <source>
        <dbReference type="Proteomes" id="UP000799767"/>
    </source>
</evidence>
<dbReference type="InterPro" id="IPR001394">
    <property type="entry name" value="Peptidase_C19_UCH"/>
</dbReference>
<dbReference type="PANTHER" id="PTHR24006:SF722">
    <property type="entry name" value="UBIQUITIN CARBOXYL-TERMINAL HYDROLASE 48"/>
    <property type="match status" value="1"/>
</dbReference>
<dbReference type="PANTHER" id="PTHR24006">
    <property type="entry name" value="UBIQUITIN CARBOXYL-TERMINAL HYDROLASE"/>
    <property type="match status" value="1"/>
</dbReference>
<comment type="similarity">
    <text evidence="2">Belongs to the peptidase C19 family.</text>
</comment>
<sequence length="849" mass="94931">MSGVRRFLSRRDKSPHDPQHHHHHHHSSQHQHPAQHQDSLSPDPSRPPEAPEHFANVFTLSHDTHEKPDREEAKEIKVLVERLRQYGINNISEANVEYAVRRTPQGDTQAAFRLLMLLGDTYEGIVRPYDPNIRLLGAVNRDAVTCYLDALLFAMFVRLDSFEAMLYDNFDDAKRKRLAALLRFWVNLLRSGQLITTDLTEQLQKAIAACGWADGARLEQQDPSEAFTFITGQLELPMLTLKMDMYHTGKEDPADDHKFINERLLEVALLDGPVDGKKEITLEDCLEHYFNNRIEVKRYLESQRRNTLKLESADAPTKMEKEPSTHIEVVEVAETPSASTPITDFPSATTPSGGFPIYNTPLDKFRQSMVKKRTNSIFSQRKLELTGIDPEQLPNDDPNATIDYKLRKLSTARAEVLMPAWQFFKLLPWYTENMPTSDAQVAAHFAKKRPVLGICLKRYSYTNTGVARKLNTYVDIPLEILVPNFVSDEHIEEDGPLAGNFRLLLQAVLCHRGVSLHSGHYVCLARGRIAASQSDASPTEHRGSDESDFDDPWMRFDDLAKDRITRVDIHEALRKDTPYLLFYQVQPINERERSMSNPPSYTEATSRSQSDATPLEKPLSNLTMASDAIDLQQTRSEPKLGGLSIPEVNVADFVNGSDRTSLGATTTPTDEQLRGRVEANLEPRRSSITIDTSSNSGGARTEPPSAATTPGEERGNAVIPTAGKMGGSRRGSRVLQTRENSRSRHSSREDTKRLHLGMAKLTQMVSNKSDSGSVGSIAAAQQQPTPSGHISIAETTVPHDTARAPPVGHTSSRNPSKESVTSGKTTPKLRRSKSGSKRKPHEDRDCSVM</sequence>
<feature type="compositionally biased region" description="Basic and acidic residues" evidence="8">
    <location>
        <begin position="739"/>
        <end position="753"/>
    </location>
</feature>
<feature type="compositionally biased region" description="Basic and acidic residues" evidence="8">
    <location>
        <begin position="671"/>
        <end position="685"/>
    </location>
</feature>
<dbReference type="OrthoDB" id="6287070at2759"/>
<dbReference type="EC" id="3.4.19.12" evidence="3"/>
<organism evidence="10 11">
    <name type="scientific">Neohortaea acidophila</name>
    <dbReference type="NCBI Taxonomy" id="245834"/>
    <lineage>
        <taxon>Eukaryota</taxon>
        <taxon>Fungi</taxon>
        <taxon>Dikarya</taxon>
        <taxon>Ascomycota</taxon>
        <taxon>Pezizomycotina</taxon>
        <taxon>Dothideomycetes</taxon>
        <taxon>Dothideomycetidae</taxon>
        <taxon>Mycosphaerellales</taxon>
        <taxon>Teratosphaeriaceae</taxon>
        <taxon>Neohortaea</taxon>
    </lineage>
</organism>
<evidence type="ECO:0000256" key="4">
    <source>
        <dbReference type="ARBA" id="ARBA00022670"/>
    </source>
</evidence>
<feature type="region of interest" description="Disordered" evidence="8">
    <location>
        <begin position="656"/>
        <end position="754"/>
    </location>
</feature>
<feature type="compositionally biased region" description="Polar residues" evidence="8">
    <location>
        <begin position="686"/>
        <end position="698"/>
    </location>
</feature>
<feature type="compositionally biased region" description="Polar residues" evidence="8">
    <location>
        <begin position="595"/>
        <end position="612"/>
    </location>
</feature>
<keyword evidence="7" id="KW-0788">Thiol protease</keyword>
<dbReference type="Proteomes" id="UP000799767">
    <property type="component" value="Unassembled WGS sequence"/>
</dbReference>
<evidence type="ECO:0000256" key="8">
    <source>
        <dbReference type="SAM" id="MobiDB-lite"/>
    </source>
</evidence>
<gene>
    <name evidence="10" type="ORF">BDY17DRAFT_129932</name>
</gene>
<dbReference type="GO" id="GO:0004843">
    <property type="term" value="F:cysteine-type deubiquitinase activity"/>
    <property type="evidence" value="ECO:0007669"/>
    <property type="project" value="UniProtKB-EC"/>
</dbReference>
<protein>
    <recommendedName>
        <fullName evidence="3">ubiquitinyl hydrolase 1</fullName>
        <ecNumber evidence="3">3.4.19.12</ecNumber>
    </recommendedName>
</protein>
<dbReference type="Pfam" id="PF00443">
    <property type="entry name" value="UCH"/>
    <property type="match status" value="1"/>
</dbReference>
<name>A0A6A6PXP2_9PEZI</name>
<feature type="region of interest" description="Disordered" evidence="8">
    <location>
        <begin position="591"/>
        <end position="615"/>
    </location>
</feature>
<comment type="catalytic activity">
    <reaction evidence="1">
        <text>Thiol-dependent hydrolysis of ester, thioester, amide, peptide and isopeptide bonds formed by the C-terminal Gly of ubiquitin (a 76-residue protein attached to proteins as an intracellular targeting signal).</text>
        <dbReference type="EC" id="3.4.19.12"/>
    </reaction>
</comment>
<dbReference type="InterPro" id="IPR050164">
    <property type="entry name" value="Peptidase_C19"/>
</dbReference>
<evidence type="ECO:0000256" key="3">
    <source>
        <dbReference type="ARBA" id="ARBA00012759"/>
    </source>
</evidence>
<feature type="compositionally biased region" description="Low complexity" evidence="8">
    <location>
        <begin position="30"/>
        <end position="39"/>
    </location>
</feature>
<evidence type="ECO:0000256" key="1">
    <source>
        <dbReference type="ARBA" id="ARBA00000707"/>
    </source>
</evidence>
<evidence type="ECO:0000256" key="6">
    <source>
        <dbReference type="ARBA" id="ARBA00022801"/>
    </source>
</evidence>
<dbReference type="AlphaFoldDB" id="A0A6A6PXP2"/>
<feature type="compositionally biased region" description="Basic residues" evidence="8">
    <location>
        <begin position="19"/>
        <end position="29"/>
    </location>
</feature>
<evidence type="ECO:0000313" key="10">
    <source>
        <dbReference type="EMBL" id="KAF2484521.1"/>
    </source>
</evidence>
<proteinExistence type="inferred from homology"/>
<keyword evidence="6 10" id="KW-0378">Hydrolase</keyword>
<feature type="compositionally biased region" description="Basic and acidic residues" evidence="8">
    <location>
        <begin position="9"/>
        <end position="18"/>
    </location>
</feature>
<feature type="region of interest" description="Disordered" evidence="8">
    <location>
        <begin position="766"/>
        <end position="849"/>
    </location>
</feature>
<keyword evidence="4" id="KW-0645">Protease</keyword>
<dbReference type="Gene3D" id="3.90.70.10">
    <property type="entry name" value="Cysteine proteinases"/>
    <property type="match status" value="2"/>
</dbReference>
<evidence type="ECO:0000256" key="2">
    <source>
        <dbReference type="ARBA" id="ARBA00009085"/>
    </source>
</evidence>
<dbReference type="EMBL" id="MU001634">
    <property type="protein sequence ID" value="KAF2484521.1"/>
    <property type="molecule type" value="Genomic_DNA"/>
</dbReference>
<dbReference type="InterPro" id="IPR038765">
    <property type="entry name" value="Papain-like_cys_pep_sf"/>
</dbReference>
<keyword evidence="11" id="KW-1185">Reference proteome</keyword>
<evidence type="ECO:0000256" key="7">
    <source>
        <dbReference type="ARBA" id="ARBA00022807"/>
    </source>
</evidence>
<dbReference type="GO" id="GO:0005634">
    <property type="term" value="C:nucleus"/>
    <property type="evidence" value="ECO:0007669"/>
    <property type="project" value="UniProtKB-SubCell"/>
</dbReference>
<dbReference type="InterPro" id="IPR028889">
    <property type="entry name" value="USP"/>
</dbReference>
<feature type="region of interest" description="Disordered" evidence="8">
    <location>
        <begin position="1"/>
        <end position="52"/>
    </location>
</feature>
<feature type="compositionally biased region" description="Polar residues" evidence="8">
    <location>
        <begin position="809"/>
        <end position="825"/>
    </location>
</feature>
<feature type="compositionally biased region" description="Polar residues" evidence="8">
    <location>
        <begin position="657"/>
        <end position="670"/>
    </location>
</feature>
<keyword evidence="5" id="KW-0833">Ubl conjugation pathway</keyword>
<evidence type="ECO:0000259" key="9">
    <source>
        <dbReference type="PROSITE" id="PS50235"/>
    </source>
</evidence>
<dbReference type="PROSITE" id="PS50235">
    <property type="entry name" value="USP_3"/>
    <property type="match status" value="1"/>
</dbReference>
<dbReference type="GO" id="GO:0006508">
    <property type="term" value="P:proteolysis"/>
    <property type="evidence" value="ECO:0007669"/>
    <property type="project" value="UniProtKB-KW"/>
</dbReference>
<reference evidence="10" key="1">
    <citation type="journal article" date="2020" name="Stud. Mycol.">
        <title>101 Dothideomycetes genomes: a test case for predicting lifestyles and emergence of pathogens.</title>
        <authorList>
            <person name="Haridas S."/>
            <person name="Albert R."/>
            <person name="Binder M."/>
            <person name="Bloem J."/>
            <person name="Labutti K."/>
            <person name="Salamov A."/>
            <person name="Andreopoulos B."/>
            <person name="Baker S."/>
            <person name="Barry K."/>
            <person name="Bills G."/>
            <person name="Bluhm B."/>
            <person name="Cannon C."/>
            <person name="Castanera R."/>
            <person name="Culley D."/>
            <person name="Daum C."/>
            <person name="Ezra D."/>
            <person name="Gonzalez J."/>
            <person name="Henrissat B."/>
            <person name="Kuo A."/>
            <person name="Liang C."/>
            <person name="Lipzen A."/>
            <person name="Lutzoni F."/>
            <person name="Magnuson J."/>
            <person name="Mondo S."/>
            <person name="Nolan M."/>
            <person name="Ohm R."/>
            <person name="Pangilinan J."/>
            <person name="Park H.-J."/>
            <person name="Ramirez L."/>
            <person name="Alfaro M."/>
            <person name="Sun H."/>
            <person name="Tritt A."/>
            <person name="Yoshinaga Y."/>
            <person name="Zwiers L.-H."/>
            <person name="Turgeon B."/>
            <person name="Goodwin S."/>
            <person name="Spatafora J."/>
            <person name="Crous P."/>
            <person name="Grigoriev I."/>
        </authorList>
    </citation>
    <scope>NUCLEOTIDE SEQUENCE</scope>
    <source>
        <strain evidence="10">CBS 113389</strain>
    </source>
</reference>
<feature type="compositionally biased region" description="Polar residues" evidence="8">
    <location>
        <begin position="766"/>
        <end position="788"/>
    </location>
</feature>
<feature type="compositionally biased region" description="Basic residues" evidence="8">
    <location>
        <begin position="827"/>
        <end position="839"/>
    </location>
</feature>
<dbReference type="GeneID" id="54470402"/>
<dbReference type="GO" id="GO:0016579">
    <property type="term" value="P:protein deubiquitination"/>
    <property type="evidence" value="ECO:0007669"/>
    <property type="project" value="InterPro"/>
</dbReference>
<feature type="domain" description="USP" evidence="9">
    <location>
        <begin position="136"/>
        <end position="586"/>
    </location>
</feature>
<evidence type="ECO:0000256" key="5">
    <source>
        <dbReference type="ARBA" id="ARBA00022786"/>
    </source>
</evidence>